<keyword evidence="4" id="KW-0521">NADP</keyword>
<comment type="caution">
    <text evidence="9">The sequence shown here is derived from an EMBL/GenBank/DDBJ whole genome shotgun (WGS) entry which is preliminary data.</text>
</comment>
<dbReference type="InterPro" id="IPR023013">
    <property type="entry name" value="AGPR_AS"/>
</dbReference>
<dbReference type="PROSITE" id="PS01224">
    <property type="entry name" value="ARGC"/>
    <property type="match status" value="1"/>
</dbReference>
<evidence type="ECO:0000313" key="10">
    <source>
        <dbReference type="Proteomes" id="UP001230188"/>
    </source>
</evidence>
<dbReference type="Proteomes" id="UP001230188">
    <property type="component" value="Unassembled WGS sequence"/>
</dbReference>
<evidence type="ECO:0000256" key="5">
    <source>
        <dbReference type="ARBA" id="ARBA00023002"/>
    </source>
</evidence>
<evidence type="ECO:0000256" key="1">
    <source>
        <dbReference type="ARBA" id="ARBA00022490"/>
    </source>
</evidence>
<dbReference type="CDD" id="cd17896">
    <property type="entry name" value="AGPR_2_N"/>
    <property type="match status" value="1"/>
</dbReference>
<sequence length="344" mass="37110">MLLVVVVIAAAADAWTTTRGRSSSSSSSSRLQAKRVFIDGEAGTTGLQVRERLARHDEVEVVSLLGSDRKDPKKRAEVINSVDAVVLCLPDEAAREAVGLVAPGNPVKIVDASTARRCDDDWVYGFPEMCRGQRDRIRESSRIANPGCYATGFIALARPLVDAGLLRRDARLACSAVSGYSGGGKALVEIHESPGAEPWGAYGLGLSHKHLPEMAKHSRLETPPLFLPSVGHYYAGMVVSIMLHVDGGDRLYAALDAHYRDEPFVTVVDPDNVEPFLERGTFLEPTRLNGSNNLELFVFKNDHHKTAVLSARLDNLGKGASAAAVQNLNIALGLEEHLGLDLDI</sequence>
<dbReference type="GO" id="GO:0006526">
    <property type="term" value="P:L-arginine biosynthetic process"/>
    <property type="evidence" value="ECO:0007669"/>
    <property type="project" value="UniProtKB-KW"/>
</dbReference>
<dbReference type="Pfam" id="PF22698">
    <property type="entry name" value="Semialdhyde_dhC_1"/>
    <property type="match status" value="1"/>
</dbReference>
<dbReference type="Gene3D" id="3.30.360.10">
    <property type="entry name" value="Dihydrodipicolinate Reductase, domain 2"/>
    <property type="match status" value="1"/>
</dbReference>
<dbReference type="GO" id="GO:0051287">
    <property type="term" value="F:NAD binding"/>
    <property type="evidence" value="ECO:0007669"/>
    <property type="project" value="InterPro"/>
</dbReference>
<keyword evidence="10" id="KW-1185">Reference proteome</keyword>
<dbReference type="InterPro" id="IPR000534">
    <property type="entry name" value="Semialdehyde_DH_NAD-bd"/>
</dbReference>
<evidence type="ECO:0000256" key="6">
    <source>
        <dbReference type="PROSITE-ProRule" id="PRU10010"/>
    </source>
</evidence>
<feature type="chain" id="PRO_5042154257" description="Semialdehyde dehydrogenase NAD-binding domain-containing protein" evidence="7">
    <location>
        <begin position="21"/>
        <end position="344"/>
    </location>
</feature>
<feature type="domain" description="Semialdehyde dehydrogenase NAD-binding" evidence="8">
    <location>
        <begin position="35"/>
        <end position="137"/>
    </location>
</feature>
<evidence type="ECO:0000256" key="3">
    <source>
        <dbReference type="ARBA" id="ARBA00022605"/>
    </source>
</evidence>
<dbReference type="AlphaFoldDB" id="A0AAD7XRG1"/>
<dbReference type="SMART" id="SM00859">
    <property type="entry name" value="Semialdhyde_dh"/>
    <property type="match status" value="1"/>
</dbReference>
<dbReference type="Pfam" id="PF01118">
    <property type="entry name" value="Semialdhyde_dh"/>
    <property type="match status" value="1"/>
</dbReference>
<keyword evidence="7" id="KW-0732">Signal</keyword>
<dbReference type="InterPro" id="IPR010136">
    <property type="entry name" value="AGPR_type-2"/>
</dbReference>
<dbReference type="GO" id="GO:0003942">
    <property type="term" value="F:N-acetyl-gamma-glutamyl-phosphate reductase activity"/>
    <property type="evidence" value="ECO:0007669"/>
    <property type="project" value="InterPro"/>
</dbReference>
<keyword evidence="2" id="KW-0055">Arginine biosynthesis</keyword>
<dbReference type="NCBIfam" id="TIGR01851">
    <property type="entry name" value="argC_other"/>
    <property type="match status" value="1"/>
</dbReference>
<dbReference type="Gene3D" id="3.40.50.720">
    <property type="entry name" value="NAD(P)-binding Rossmann-like Domain"/>
    <property type="match status" value="1"/>
</dbReference>
<evidence type="ECO:0000256" key="2">
    <source>
        <dbReference type="ARBA" id="ARBA00022571"/>
    </source>
</evidence>
<keyword evidence="3" id="KW-0028">Amino-acid biosynthesis</keyword>
<dbReference type="SUPFAM" id="SSF51735">
    <property type="entry name" value="NAD(P)-binding Rossmann-fold domains"/>
    <property type="match status" value="1"/>
</dbReference>
<dbReference type="InterPro" id="IPR050085">
    <property type="entry name" value="AGPR"/>
</dbReference>
<dbReference type="InterPro" id="IPR036291">
    <property type="entry name" value="NAD(P)-bd_dom_sf"/>
</dbReference>
<evidence type="ECO:0000259" key="8">
    <source>
        <dbReference type="SMART" id="SM00859"/>
    </source>
</evidence>
<dbReference type="GO" id="GO:0005737">
    <property type="term" value="C:cytoplasm"/>
    <property type="evidence" value="ECO:0007669"/>
    <property type="project" value="InterPro"/>
</dbReference>
<gene>
    <name evidence="9" type="ORF">CTAYLR_009152</name>
</gene>
<name>A0AAD7XRG1_9STRA</name>
<dbReference type="PANTHER" id="PTHR32338">
    <property type="entry name" value="N-ACETYL-GAMMA-GLUTAMYL-PHOSPHATE REDUCTASE, CHLOROPLASTIC-RELATED-RELATED"/>
    <property type="match status" value="1"/>
</dbReference>
<organism evidence="9 10">
    <name type="scientific">Chrysophaeum taylorii</name>
    <dbReference type="NCBI Taxonomy" id="2483200"/>
    <lineage>
        <taxon>Eukaryota</taxon>
        <taxon>Sar</taxon>
        <taxon>Stramenopiles</taxon>
        <taxon>Ochrophyta</taxon>
        <taxon>Pelagophyceae</taxon>
        <taxon>Pelagomonadales</taxon>
        <taxon>Pelagomonadaceae</taxon>
        <taxon>Chrysophaeum</taxon>
    </lineage>
</organism>
<evidence type="ECO:0000256" key="4">
    <source>
        <dbReference type="ARBA" id="ARBA00022857"/>
    </source>
</evidence>
<keyword evidence="5" id="KW-0560">Oxidoreductase</keyword>
<dbReference type="InterPro" id="IPR058924">
    <property type="entry name" value="AGPR_dimerisation_dom"/>
</dbReference>
<dbReference type="CDD" id="cd23935">
    <property type="entry name" value="AGPR_2_C"/>
    <property type="match status" value="1"/>
</dbReference>
<reference evidence="9" key="1">
    <citation type="submission" date="2023-01" db="EMBL/GenBank/DDBJ databases">
        <title>Metagenome sequencing of chrysophaentin producing Chrysophaeum taylorii.</title>
        <authorList>
            <person name="Davison J."/>
            <person name="Bewley C."/>
        </authorList>
    </citation>
    <scope>NUCLEOTIDE SEQUENCE</scope>
    <source>
        <strain evidence="9">NIES-1699</strain>
    </source>
</reference>
<dbReference type="SUPFAM" id="SSF55347">
    <property type="entry name" value="Glyceraldehyde-3-phosphate dehydrogenase-like, C-terminal domain"/>
    <property type="match status" value="1"/>
</dbReference>
<accession>A0AAD7XRG1</accession>
<proteinExistence type="inferred from homology"/>
<protein>
    <recommendedName>
        <fullName evidence="8">Semialdehyde dehydrogenase NAD-binding domain-containing protein</fullName>
    </recommendedName>
</protein>
<dbReference type="EMBL" id="JAQMWT010000232">
    <property type="protein sequence ID" value="KAJ8607119.1"/>
    <property type="molecule type" value="Genomic_DNA"/>
</dbReference>
<feature type="active site" evidence="6">
    <location>
        <position position="148"/>
    </location>
</feature>
<keyword evidence="1" id="KW-0963">Cytoplasm</keyword>
<feature type="signal peptide" evidence="7">
    <location>
        <begin position="1"/>
        <end position="20"/>
    </location>
</feature>
<evidence type="ECO:0000256" key="7">
    <source>
        <dbReference type="SAM" id="SignalP"/>
    </source>
</evidence>
<dbReference type="PANTHER" id="PTHR32338:SF10">
    <property type="entry name" value="N-ACETYL-GAMMA-GLUTAMYL-PHOSPHATE REDUCTASE, CHLOROPLASTIC-RELATED"/>
    <property type="match status" value="1"/>
</dbReference>
<evidence type="ECO:0000313" key="9">
    <source>
        <dbReference type="EMBL" id="KAJ8607119.1"/>
    </source>
</evidence>
<dbReference type="HAMAP" id="MF_01110">
    <property type="entry name" value="ArgC_type2"/>
    <property type="match status" value="1"/>
</dbReference>